<proteinExistence type="predicted"/>
<dbReference type="EMBL" id="CAJNOO010000492">
    <property type="protein sequence ID" value="CAF0958963.1"/>
    <property type="molecule type" value="Genomic_DNA"/>
</dbReference>
<protein>
    <recommendedName>
        <fullName evidence="5">Lipoprotein</fullName>
    </recommendedName>
</protein>
<evidence type="ECO:0000256" key="1">
    <source>
        <dbReference type="SAM" id="SignalP"/>
    </source>
</evidence>
<dbReference type="AlphaFoldDB" id="A0A814DYQ7"/>
<reference evidence="2" key="1">
    <citation type="submission" date="2021-02" db="EMBL/GenBank/DDBJ databases">
        <authorList>
            <person name="Nowell W R."/>
        </authorList>
    </citation>
    <scope>NUCLEOTIDE SEQUENCE</scope>
</reference>
<gene>
    <name evidence="3" type="ORF">OTI717_LOCUS35516</name>
    <name evidence="2" type="ORF">RFH988_LOCUS12039</name>
</gene>
<dbReference type="Proteomes" id="UP000663823">
    <property type="component" value="Unassembled WGS sequence"/>
</dbReference>
<evidence type="ECO:0000313" key="3">
    <source>
        <dbReference type="EMBL" id="CAF4136479.1"/>
    </source>
</evidence>
<evidence type="ECO:0008006" key="5">
    <source>
        <dbReference type="Google" id="ProtNLM"/>
    </source>
</evidence>
<dbReference type="Proteomes" id="UP000663882">
    <property type="component" value="Unassembled WGS sequence"/>
</dbReference>
<dbReference type="EMBL" id="CAJOAX010013864">
    <property type="protein sequence ID" value="CAF4136479.1"/>
    <property type="molecule type" value="Genomic_DNA"/>
</dbReference>
<sequence>MLRILFLLFITIITCSTSKREYVIKKDFLTGIKAGEFSIYDQTGKILQYRIESRYNALHSVELVAYPSKQVIARLKNQITLLLYKGTLEILDPKSNKWITGTINQKLKVLNHKSTINWNGRQLTMKHNVASFTTKFFDEKQRNRLMAEYRIHVVSSVVTNKYTMKIFTDELPDALFLLCLTVRDHIVASKKKT</sequence>
<dbReference type="OrthoDB" id="10001766at2759"/>
<feature type="signal peptide" evidence="1">
    <location>
        <begin position="1"/>
        <end position="18"/>
    </location>
</feature>
<name>A0A814DYQ7_9BILA</name>
<comment type="caution">
    <text evidence="2">The sequence shown here is derived from an EMBL/GenBank/DDBJ whole genome shotgun (WGS) entry which is preliminary data.</text>
</comment>
<evidence type="ECO:0000313" key="4">
    <source>
        <dbReference type="Proteomes" id="UP000663882"/>
    </source>
</evidence>
<feature type="chain" id="PRO_5036224217" description="Lipoprotein" evidence="1">
    <location>
        <begin position="19"/>
        <end position="193"/>
    </location>
</feature>
<organism evidence="2 4">
    <name type="scientific">Rotaria sordida</name>
    <dbReference type="NCBI Taxonomy" id="392033"/>
    <lineage>
        <taxon>Eukaryota</taxon>
        <taxon>Metazoa</taxon>
        <taxon>Spiralia</taxon>
        <taxon>Gnathifera</taxon>
        <taxon>Rotifera</taxon>
        <taxon>Eurotatoria</taxon>
        <taxon>Bdelloidea</taxon>
        <taxon>Philodinida</taxon>
        <taxon>Philodinidae</taxon>
        <taxon>Rotaria</taxon>
    </lineage>
</organism>
<evidence type="ECO:0000313" key="2">
    <source>
        <dbReference type="EMBL" id="CAF0958963.1"/>
    </source>
</evidence>
<accession>A0A814DYQ7</accession>
<keyword evidence="1" id="KW-0732">Signal</keyword>